<evidence type="ECO:0000256" key="10">
    <source>
        <dbReference type="ARBA" id="ARBA00023146"/>
    </source>
</evidence>
<evidence type="ECO:0000256" key="6">
    <source>
        <dbReference type="ARBA" id="ARBA00022741"/>
    </source>
</evidence>
<dbReference type="GO" id="GO:0017101">
    <property type="term" value="C:aminoacyl-tRNA synthetase multienzyme complex"/>
    <property type="evidence" value="ECO:0007669"/>
    <property type="project" value="TreeGrafter"/>
</dbReference>
<dbReference type="CDD" id="cd00814">
    <property type="entry name" value="MetRS_core"/>
    <property type="match status" value="1"/>
</dbReference>
<dbReference type="SUPFAM" id="SSF47323">
    <property type="entry name" value="Anticodon-binding domain of a subclass of class I aminoacyl-tRNA synthetases"/>
    <property type="match status" value="1"/>
</dbReference>
<evidence type="ECO:0000256" key="5">
    <source>
        <dbReference type="ARBA" id="ARBA00022598"/>
    </source>
</evidence>
<evidence type="ECO:0000259" key="14">
    <source>
        <dbReference type="Pfam" id="PF19303"/>
    </source>
</evidence>
<sequence>MEFDPCQYCFERDLRLHAEGGTVEAIIMARILITSALPYINGVKHLGNLAGSMLPADVYARAMRLMGHEVLYICATDEHGTPAELAAQAANMPVAEYCEQMHAAQKEAGAHFGLSYDYFGRSSAASTAKLTQHFATVLENNGLIEERVSKQVYSNADGRYLPDRYVEGTCPNCGFEKARGDQCDNCGKLLDPVDLINPYSSVSGSHDVEIRDTNHLYLLQSKMSDNLRNWVNEATGWPPLATSIAMKWLDEGLRDRSITRDLDWGIPVVNADGAVREGFDGKVFYVWFDAPIAYIGATQDWAAENNSDWERWWRTDKGAEDVQYVQFMGKDNVAFHTLSFPTTLKGSQEPWKLVDQLKAFNWVTWYGGKFSTSQGRGVFMDQASELAPGDYWRWYLMANAPEGSDAAFTWEEFQSSINSDLANVLGNFVNRITKYCVGKFDGKIPEGGAAGEAEAWIIAELQTRLPQLIAYYEAREFRKAMAETRAIWAAGNEYLTKAAPWTHYKTDIEMAAIGVRTGLNLVVLFAIIAQPIIPDTAEKILAALNIPKENRKWSFGDANGIAELIDALPIGLEVAAPELLFSKIEDDDVAAWAERFGGGADKV</sequence>
<keyword evidence="10 12" id="KW-0030">Aminoacyl-tRNA synthetase</keyword>
<dbReference type="AlphaFoldDB" id="A0A420WFG0"/>
<keyword evidence="9 12" id="KW-0648">Protein biosynthesis</keyword>
<keyword evidence="6 12" id="KW-0547">Nucleotide-binding</keyword>
<keyword evidence="4 12" id="KW-0963">Cytoplasm</keyword>
<dbReference type="InterPro" id="IPR015413">
    <property type="entry name" value="Methionyl/Leucyl_tRNA_Synth"/>
</dbReference>
<feature type="binding site" evidence="12">
    <location>
        <position position="170"/>
    </location>
    <ligand>
        <name>Zn(2+)</name>
        <dbReference type="ChEBI" id="CHEBI:29105"/>
    </ligand>
</feature>
<dbReference type="Gene3D" id="1.10.730.10">
    <property type="entry name" value="Isoleucyl-tRNA Synthetase, Domain 1"/>
    <property type="match status" value="1"/>
</dbReference>
<comment type="subcellular location">
    <subcellularLocation>
        <location evidence="2 12">Cytoplasm</location>
    </subcellularLocation>
</comment>
<dbReference type="InterPro" id="IPR023458">
    <property type="entry name" value="Met-tRNA_ligase_1"/>
</dbReference>
<feature type="binding site" evidence="12">
    <location>
        <position position="173"/>
    </location>
    <ligand>
        <name>Zn(2+)</name>
        <dbReference type="ChEBI" id="CHEBI:29105"/>
    </ligand>
</feature>
<dbReference type="Gene3D" id="2.20.28.20">
    <property type="entry name" value="Methionyl-tRNA synthetase, Zn-domain"/>
    <property type="match status" value="1"/>
</dbReference>
<feature type="binding site" evidence="12">
    <location>
        <position position="183"/>
    </location>
    <ligand>
        <name>Zn(2+)</name>
        <dbReference type="ChEBI" id="CHEBI:29105"/>
    </ligand>
</feature>
<dbReference type="FunCoup" id="A0A420WFG0">
    <property type="interactions" value="526"/>
</dbReference>
<dbReference type="GO" id="GO:0005524">
    <property type="term" value="F:ATP binding"/>
    <property type="evidence" value="ECO:0007669"/>
    <property type="project" value="UniProtKB-UniRule"/>
</dbReference>
<organism evidence="15 16">
    <name type="scientific">Litorimonas taeanensis</name>
    <dbReference type="NCBI Taxonomy" id="568099"/>
    <lineage>
        <taxon>Bacteria</taxon>
        <taxon>Pseudomonadati</taxon>
        <taxon>Pseudomonadota</taxon>
        <taxon>Alphaproteobacteria</taxon>
        <taxon>Maricaulales</taxon>
        <taxon>Robiginitomaculaceae</taxon>
    </lineage>
</organism>
<dbReference type="GO" id="GO:0004825">
    <property type="term" value="F:methionine-tRNA ligase activity"/>
    <property type="evidence" value="ECO:0007669"/>
    <property type="project" value="UniProtKB-UniRule"/>
</dbReference>
<dbReference type="Pfam" id="PF09334">
    <property type="entry name" value="tRNA-synt_1g"/>
    <property type="match status" value="1"/>
</dbReference>
<accession>A0A420WFG0</accession>
<dbReference type="Gene3D" id="3.40.50.620">
    <property type="entry name" value="HUPs"/>
    <property type="match status" value="1"/>
</dbReference>
<dbReference type="HAMAP" id="MF_00098">
    <property type="entry name" value="Met_tRNA_synth_type1"/>
    <property type="match status" value="1"/>
</dbReference>
<dbReference type="InterPro" id="IPR014729">
    <property type="entry name" value="Rossmann-like_a/b/a_fold"/>
</dbReference>
<dbReference type="NCBIfam" id="TIGR00398">
    <property type="entry name" value="metG"/>
    <property type="match status" value="1"/>
</dbReference>
<dbReference type="CDD" id="cd07957">
    <property type="entry name" value="Anticodon_Ia_Met"/>
    <property type="match status" value="1"/>
</dbReference>
<keyword evidence="8 12" id="KW-0067">ATP-binding</keyword>
<comment type="function">
    <text evidence="1 12">Is required not only for elongation of protein synthesis but also for the initiation of all mRNA translation through initiator tRNA(fMet) aminoacylation.</text>
</comment>
<feature type="domain" description="Methionyl-tRNA synthetase anticodon-binding" evidence="14">
    <location>
        <begin position="444"/>
        <end position="599"/>
    </location>
</feature>
<dbReference type="InterPro" id="IPR033911">
    <property type="entry name" value="MetRS_core"/>
</dbReference>
<evidence type="ECO:0000256" key="9">
    <source>
        <dbReference type="ARBA" id="ARBA00022917"/>
    </source>
</evidence>
<feature type="binding site" evidence="12">
    <location>
        <position position="372"/>
    </location>
    <ligand>
        <name>ATP</name>
        <dbReference type="ChEBI" id="CHEBI:30616"/>
    </ligand>
</feature>
<dbReference type="Pfam" id="PF19303">
    <property type="entry name" value="Anticodon_3"/>
    <property type="match status" value="1"/>
</dbReference>
<dbReference type="FunFam" id="2.20.28.20:FF:000001">
    <property type="entry name" value="Methionine--tRNA ligase"/>
    <property type="match status" value="1"/>
</dbReference>
<evidence type="ECO:0000313" key="16">
    <source>
        <dbReference type="Proteomes" id="UP000282211"/>
    </source>
</evidence>
<evidence type="ECO:0000256" key="3">
    <source>
        <dbReference type="ARBA" id="ARBA00008258"/>
    </source>
</evidence>
<feature type="short sequence motif" description="'HIGH' region" evidence="12">
    <location>
        <begin position="38"/>
        <end position="48"/>
    </location>
</feature>
<dbReference type="InParanoid" id="A0A420WFG0"/>
<keyword evidence="16" id="KW-1185">Reference proteome</keyword>
<dbReference type="InterPro" id="IPR041872">
    <property type="entry name" value="Anticodon_Met"/>
</dbReference>
<evidence type="ECO:0000256" key="4">
    <source>
        <dbReference type="ARBA" id="ARBA00022490"/>
    </source>
</evidence>
<keyword evidence="12" id="KW-0479">Metal-binding</keyword>
<dbReference type="PANTHER" id="PTHR45765">
    <property type="entry name" value="METHIONINE--TRNA LIGASE"/>
    <property type="match status" value="1"/>
</dbReference>
<dbReference type="InterPro" id="IPR014758">
    <property type="entry name" value="Met-tRNA_synth"/>
</dbReference>
<keyword evidence="7 12" id="KW-0862">Zinc</keyword>
<dbReference type="GO" id="GO:0006431">
    <property type="term" value="P:methionyl-tRNA aminoacylation"/>
    <property type="evidence" value="ECO:0007669"/>
    <property type="project" value="UniProtKB-UniRule"/>
</dbReference>
<comment type="cofactor">
    <cofactor evidence="12">
        <name>Zn(2+)</name>
        <dbReference type="ChEBI" id="CHEBI:29105"/>
    </cofactor>
    <text evidence="12">Binds 1 zinc ion per subunit.</text>
</comment>
<dbReference type="SUPFAM" id="SSF52374">
    <property type="entry name" value="Nucleotidylyl transferase"/>
    <property type="match status" value="1"/>
</dbReference>
<feature type="short sequence motif" description="'KMSKS' region" evidence="12">
    <location>
        <begin position="369"/>
        <end position="373"/>
    </location>
</feature>
<comment type="subunit">
    <text evidence="12">Monomer.</text>
</comment>
<name>A0A420WFG0_9PROT</name>
<feature type="domain" description="Methionyl/Leucyl tRNA synthetase" evidence="13">
    <location>
        <begin position="31"/>
        <end position="432"/>
    </location>
</feature>
<dbReference type="SUPFAM" id="SSF57770">
    <property type="entry name" value="Methionyl-tRNA synthetase (MetRS), Zn-domain"/>
    <property type="match status" value="1"/>
</dbReference>
<evidence type="ECO:0000256" key="11">
    <source>
        <dbReference type="ARBA" id="ARBA00047364"/>
    </source>
</evidence>
<evidence type="ECO:0000256" key="2">
    <source>
        <dbReference type="ARBA" id="ARBA00004496"/>
    </source>
</evidence>
<gene>
    <name evidence="12" type="primary">metG</name>
    <name evidence="15" type="ORF">DES40_2547</name>
</gene>
<dbReference type="Proteomes" id="UP000282211">
    <property type="component" value="Unassembled WGS sequence"/>
</dbReference>
<dbReference type="InterPro" id="IPR029038">
    <property type="entry name" value="MetRS_Zn"/>
</dbReference>
<reference evidence="15 16" key="1">
    <citation type="submission" date="2018-10" db="EMBL/GenBank/DDBJ databases">
        <title>Genomic Encyclopedia of Type Strains, Phase IV (KMG-IV): sequencing the most valuable type-strain genomes for metagenomic binning, comparative biology and taxonomic classification.</title>
        <authorList>
            <person name="Goeker M."/>
        </authorList>
    </citation>
    <scope>NUCLEOTIDE SEQUENCE [LARGE SCALE GENOMIC DNA]</scope>
    <source>
        <strain evidence="15 16">DSM 22008</strain>
    </source>
</reference>
<comment type="similarity">
    <text evidence="3 12">Belongs to the class-I aminoacyl-tRNA synthetase family. MetG type 1 subfamily.</text>
</comment>
<dbReference type="EMBL" id="RBII01000002">
    <property type="protein sequence ID" value="RKQ69738.1"/>
    <property type="molecule type" value="Genomic_DNA"/>
</dbReference>
<dbReference type="GO" id="GO:0005829">
    <property type="term" value="C:cytosol"/>
    <property type="evidence" value="ECO:0007669"/>
    <property type="project" value="TreeGrafter"/>
</dbReference>
<evidence type="ECO:0000313" key="15">
    <source>
        <dbReference type="EMBL" id="RKQ69738.1"/>
    </source>
</evidence>
<dbReference type="EC" id="6.1.1.10" evidence="12"/>
<comment type="caution">
    <text evidence="15">The sequence shown here is derived from an EMBL/GenBank/DDBJ whole genome shotgun (WGS) entry which is preliminary data.</text>
</comment>
<evidence type="ECO:0000256" key="8">
    <source>
        <dbReference type="ARBA" id="ARBA00022840"/>
    </source>
</evidence>
<comment type="catalytic activity">
    <reaction evidence="11 12">
        <text>tRNA(Met) + L-methionine + ATP = L-methionyl-tRNA(Met) + AMP + diphosphate</text>
        <dbReference type="Rhea" id="RHEA:13481"/>
        <dbReference type="Rhea" id="RHEA-COMP:9667"/>
        <dbReference type="Rhea" id="RHEA-COMP:9698"/>
        <dbReference type="ChEBI" id="CHEBI:30616"/>
        <dbReference type="ChEBI" id="CHEBI:33019"/>
        <dbReference type="ChEBI" id="CHEBI:57844"/>
        <dbReference type="ChEBI" id="CHEBI:78442"/>
        <dbReference type="ChEBI" id="CHEBI:78530"/>
        <dbReference type="ChEBI" id="CHEBI:456215"/>
        <dbReference type="EC" id="6.1.1.10"/>
    </reaction>
</comment>
<proteinExistence type="inferred from homology"/>
<dbReference type="InterPro" id="IPR009080">
    <property type="entry name" value="tRNAsynth_Ia_anticodon-bd"/>
</dbReference>
<feature type="binding site" evidence="12">
    <location>
        <position position="186"/>
    </location>
    <ligand>
        <name>Zn(2+)</name>
        <dbReference type="ChEBI" id="CHEBI:29105"/>
    </ligand>
</feature>
<dbReference type="GO" id="GO:0046872">
    <property type="term" value="F:metal ion binding"/>
    <property type="evidence" value="ECO:0007669"/>
    <property type="project" value="UniProtKB-KW"/>
</dbReference>
<evidence type="ECO:0000256" key="12">
    <source>
        <dbReference type="HAMAP-Rule" id="MF_00098"/>
    </source>
</evidence>
<dbReference type="PRINTS" id="PR01041">
    <property type="entry name" value="TRNASYNTHMET"/>
</dbReference>
<evidence type="ECO:0000256" key="7">
    <source>
        <dbReference type="ARBA" id="ARBA00022833"/>
    </source>
</evidence>
<evidence type="ECO:0000259" key="13">
    <source>
        <dbReference type="Pfam" id="PF09334"/>
    </source>
</evidence>
<protein>
    <recommendedName>
        <fullName evidence="12">Methionine--tRNA ligase</fullName>
        <ecNumber evidence="12">6.1.1.10</ecNumber>
    </recommendedName>
    <alternativeName>
        <fullName evidence="12">Methionyl-tRNA synthetase</fullName>
        <shortName evidence="12">MetRS</shortName>
    </alternativeName>
</protein>
<dbReference type="PANTHER" id="PTHR45765:SF1">
    <property type="entry name" value="METHIONINE--TRNA LIGASE, CYTOPLASMIC"/>
    <property type="match status" value="1"/>
</dbReference>
<keyword evidence="5 12" id="KW-0436">Ligase</keyword>
<evidence type="ECO:0000256" key="1">
    <source>
        <dbReference type="ARBA" id="ARBA00003314"/>
    </source>
</evidence>